<protein>
    <submittedName>
        <fullName evidence="10">Unannotated protein</fullName>
    </submittedName>
</protein>
<name>A0A6J7KBM3_9ZZZZ</name>
<reference evidence="10" key="1">
    <citation type="submission" date="2020-05" db="EMBL/GenBank/DDBJ databases">
        <authorList>
            <person name="Chiriac C."/>
            <person name="Salcher M."/>
            <person name="Ghai R."/>
            <person name="Kavagutti S V."/>
        </authorList>
    </citation>
    <scope>NUCLEOTIDE SEQUENCE</scope>
</reference>
<dbReference type="GO" id="GO:0005829">
    <property type="term" value="C:cytosol"/>
    <property type="evidence" value="ECO:0007669"/>
    <property type="project" value="TreeGrafter"/>
</dbReference>
<proteinExistence type="inferred from homology"/>
<dbReference type="EMBL" id="CAFAAM010000190">
    <property type="protein sequence ID" value="CAB4812994.1"/>
    <property type="molecule type" value="Genomic_DNA"/>
</dbReference>
<evidence type="ECO:0000313" key="9">
    <source>
        <dbReference type="EMBL" id="CAB4812994.1"/>
    </source>
</evidence>
<evidence type="ECO:0000313" key="11">
    <source>
        <dbReference type="EMBL" id="CAB4998078.1"/>
    </source>
</evidence>
<organism evidence="10">
    <name type="scientific">freshwater metagenome</name>
    <dbReference type="NCBI Taxonomy" id="449393"/>
    <lineage>
        <taxon>unclassified sequences</taxon>
        <taxon>metagenomes</taxon>
        <taxon>ecological metagenomes</taxon>
    </lineage>
</organism>
<dbReference type="InterPro" id="IPR011051">
    <property type="entry name" value="RmlC_Cupin_sf"/>
</dbReference>
<keyword evidence="2" id="KW-0808">Transferase</keyword>
<dbReference type="EMBL" id="CAESAL010000030">
    <property type="protein sequence ID" value="CAB4341391.1"/>
    <property type="molecule type" value="Genomic_DNA"/>
</dbReference>
<dbReference type="GO" id="GO:0016154">
    <property type="term" value="F:pyrimidine-nucleoside phosphorylase activity"/>
    <property type="evidence" value="ECO:0007669"/>
    <property type="project" value="TreeGrafter"/>
</dbReference>
<dbReference type="EMBL" id="CAEZTY010000065">
    <property type="protein sequence ID" value="CAB4592812.1"/>
    <property type="molecule type" value="Genomic_DNA"/>
</dbReference>
<evidence type="ECO:0000313" key="5">
    <source>
        <dbReference type="EMBL" id="CAB4592812.1"/>
    </source>
</evidence>
<keyword evidence="1" id="KW-0328">Glycosyltransferase</keyword>
<dbReference type="Gene3D" id="2.60.120.10">
    <property type="entry name" value="Jelly Rolls"/>
    <property type="match status" value="1"/>
</dbReference>
<dbReference type="InterPro" id="IPR009664">
    <property type="entry name" value="Ppnp"/>
</dbReference>
<dbReference type="Pfam" id="PF06865">
    <property type="entry name" value="Ppnp"/>
    <property type="match status" value="1"/>
</dbReference>
<dbReference type="EMBL" id="CAFAAD010000029">
    <property type="protein sequence ID" value="CAB4788243.1"/>
    <property type="molecule type" value="Genomic_DNA"/>
</dbReference>
<evidence type="ECO:0000313" key="7">
    <source>
        <dbReference type="EMBL" id="CAB4716170.1"/>
    </source>
</evidence>
<evidence type="ECO:0000313" key="8">
    <source>
        <dbReference type="EMBL" id="CAB4788243.1"/>
    </source>
</evidence>
<evidence type="ECO:0000313" key="4">
    <source>
        <dbReference type="EMBL" id="CAB4372442.1"/>
    </source>
</evidence>
<sequence length="112" mass="11934">MALCHHNSPAVSIIVVDMSDTSHNTYFDGGVQSLGFENASGRATVGVIAPGTYDFNTDGAELMTVVAGAIEAIVDGESDWETYPKGSRFEVPASSHFQVRAETPSAYLCEFI</sequence>
<evidence type="ECO:0000313" key="3">
    <source>
        <dbReference type="EMBL" id="CAB4341391.1"/>
    </source>
</evidence>
<evidence type="ECO:0000256" key="1">
    <source>
        <dbReference type="ARBA" id="ARBA00022676"/>
    </source>
</evidence>
<gene>
    <name evidence="5" type="ORF">UFOPK1762_01442</name>
    <name evidence="6" type="ORF">UFOPK1906_00577</name>
    <name evidence="7" type="ORF">UFOPK2624_01394</name>
    <name evidence="8" type="ORF">UFOPK2969_00561</name>
    <name evidence="9" type="ORF">UFOPK3010_01269</name>
    <name evidence="3" type="ORF">UFOPK3331_01015</name>
    <name evidence="10" type="ORF">UFOPK3785_00937</name>
    <name evidence="11" type="ORF">UFOPK3927_01712</name>
    <name evidence="4" type="ORF">UFOPK4201_01486</name>
    <name evidence="12" type="ORF">UFOPK4371_01110</name>
</gene>
<dbReference type="InterPro" id="IPR014710">
    <property type="entry name" value="RmlC-like_jellyroll"/>
</dbReference>
<dbReference type="EMBL" id="CAFBOK010000259">
    <property type="protein sequence ID" value="CAB4998078.1"/>
    <property type="molecule type" value="Genomic_DNA"/>
</dbReference>
<dbReference type="PANTHER" id="PTHR36540">
    <property type="entry name" value="PYRIMIDINE/PURINE NUCLEOSIDE PHOSPHORYLASE"/>
    <property type="match status" value="1"/>
</dbReference>
<dbReference type="EMBL" id="CAFBNJ010000040">
    <property type="protein sequence ID" value="CAB4952691.1"/>
    <property type="molecule type" value="Genomic_DNA"/>
</dbReference>
<evidence type="ECO:0000313" key="12">
    <source>
        <dbReference type="EMBL" id="CAB5077644.1"/>
    </source>
</evidence>
<evidence type="ECO:0000313" key="6">
    <source>
        <dbReference type="EMBL" id="CAB4618687.1"/>
    </source>
</evidence>
<dbReference type="EMBL" id="CAEZXY010000074">
    <property type="protein sequence ID" value="CAB4716170.1"/>
    <property type="molecule type" value="Genomic_DNA"/>
</dbReference>
<dbReference type="AlphaFoldDB" id="A0A6J7KBM3"/>
<evidence type="ECO:0000313" key="10">
    <source>
        <dbReference type="EMBL" id="CAB4952691.1"/>
    </source>
</evidence>
<dbReference type="EMBL" id="CAFBRD010000060">
    <property type="protein sequence ID" value="CAB5077644.1"/>
    <property type="molecule type" value="Genomic_DNA"/>
</dbReference>
<dbReference type="GO" id="GO:0004731">
    <property type="term" value="F:purine-nucleoside phosphorylase activity"/>
    <property type="evidence" value="ECO:0007669"/>
    <property type="project" value="TreeGrafter"/>
</dbReference>
<dbReference type="PANTHER" id="PTHR36540:SF1">
    <property type="entry name" value="PYRIMIDINE_PURINE NUCLEOSIDE PHOSPHORYLASE"/>
    <property type="match status" value="1"/>
</dbReference>
<accession>A0A6J7KBM3</accession>
<dbReference type="EMBL" id="CAEUNJ010000072">
    <property type="protein sequence ID" value="CAB4372442.1"/>
    <property type="molecule type" value="Genomic_DNA"/>
</dbReference>
<dbReference type="SUPFAM" id="SSF51182">
    <property type="entry name" value="RmlC-like cupins"/>
    <property type="match status" value="1"/>
</dbReference>
<dbReference type="EMBL" id="CAEZVC010000024">
    <property type="protein sequence ID" value="CAB4618687.1"/>
    <property type="molecule type" value="Genomic_DNA"/>
</dbReference>
<dbReference type="HAMAP" id="MF_01537">
    <property type="entry name" value="Nucleos_phosphorylase_PpnP"/>
    <property type="match status" value="1"/>
</dbReference>
<evidence type="ECO:0000256" key="2">
    <source>
        <dbReference type="ARBA" id="ARBA00022679"/>
    </source>
</evidence>